<dbReference type="Proteomes" id="UP000887540">
    <property type="component" value="Unplaced"/>
</dbReference>
<feature type="domain" description="Major facilitator superfamily (MFS) profile" evidence="6">
    <location>
        <begin position="9"/>
        <end position="456"/>
    </location>
</feature>
<proteinExistence type="predicted"/>
<keyword evidence="3 5" id="KW-1133">Transmembrane helix</keyword>
<evidence type="ECO:0000313" key="7">
    <source>
        <dbReference type="Proteomes" id="UP000887540"/>
    </source>
</evidence>
<keyword evidence="7" id="KW-1185">Reference proteome</keyword>
<dbReference type="PROSITE" id="PS50850">
    <property type="entry name" value="MFS"/>
    <property type="match status" value="1"/>
</dbReference>
<feature type="transmembrane region" description="Helical" evidence="5">
    <location>
        <begin position="432"/>
        <end position="452"/>
    </location>
</feature>
<accession>A0A914DUY0</accession>
<keyword evidence="4 5" id="KW-0472">Membrane</keyword>
<feature type="transmembrane region" description="Helical" evidence="5">
    <location>
        <begin position="401"/>
        <end position="425"/>
    </location>
</feature>
<evidence type="ECO:0000256" key="3">
    <source>
        <dbReference type="ARBA" id="ARBA00022989"/>
    </source>
</evidence>
<evidence type="ECO:0000256" key="1">
    <source>
        <dbReference type="ARBA" id="ARBA00004141"/>
    </source>
</evidence>
<feature type="transmembrane region" description="Helical" evidence="5">
    <location>
        <begin position="120"/>
        <end position="141"/>
    </location>
</feature>
<evidence type="ECO:0000259" key="6">
    <source>
        <dbReference type="PROSITE" id="PS50850"/>
    </source>
</evidence>
<dbReference type="AlphaFoldDB" id="A0A914DUY0"/>
<dbReference type="PROSITE" id="PS00217">
    <property type="entry name" value="SUGAR_TRANSPORT_2"/>
    <property type="match status" value="1"/>
</dbReference>
<evidence type="ECO:0000313" key="8">
    <source>
        <dbReference type="WBParaSite" id="ACRNAN_scaffold3901.g31476.t1"/>
    </source>
</evidence>
<dbReference type="InterPro" id="IPR036259">
    <property type="entry name" value="MFS_trans_sf"/>
</dbReference>
<comment type="subcellular location">
    <subcellularLocation>
        <location evidence="1">Membrane</location>
        <topology evidence="1">Multi-pass membrane protein</topology>
    </subcellularLocation>
</comment>
<protein>
    <submittedName>
        <fullName evidence="8">Major facilitator superfamily (MFS) profile domain-containing protein</fullName>
    </submittedName>
</protein>
<dbReference type="InterPro" id="IPR005828">
    <property type="entry name" value="MFS_sugar_transport-like"/>
</dbReference>
<reference evidence="8" key="1">
    <citation type="submission" date="2022-11" db="UniProtKB">
        <authorList>
            <consortium name="WormBaseParasite"/>
        </authorList>
    </citation>
    <scope>IDENTIFICATION</scope>
</reference>
<feature type="transmembrane region" description="Helical" evidence="5">
    <location>
        <begin position="202"/>
        <end position="221"/>
    </location>
</feature>
<sequence>MLFNVNRFHFFVMLAWQFSIFFGSQMLFPIFSNYIPKYRCLDEESDAVFHKNCSLYLKCNGTIDFENNYFHSSAMHFDWICGPKAYLAPVYSKVQFFGVLIGTIMFGALSDRFGRRPISLIVLTTGILVCSLSGMVPYWHLLLACRFVIGLSIGGVLVVVCTFVMEMLLPEQRMALRAFFNWGVGRLLLTLICYFFNDWQSASIACAVASLPALLIVFFVFPESPTWLKNQGRIEEMHNSERKIAKFAGLKYVEKEYEPPVKSRGLMSLLREGDFLRRVSVLWAMWFTASLCGYAIDLHSSDLSGNLYFNQVLFSVIIAVSKMVLVLYDTLNTNFSRRKLHQQSQSMVIICFLILTLLTLFASTYEGVFILIVNLIGIVFIEYTWDACYLCAVESMPTNMRAISVGTCSFMARVGALLAPSLAFLNRFWAPSAYMTVVVLGIVNVCISYAWLVETKGVVLDDVKIKDEDELNKKTVTNGELIKIVSKEEEDRLTVE</sequence>
<dbReference type="Gene3D" id="1.20.1250.20">
    <property type="entry name" value="MFS general substrate transporter like domains"/>
    <property type="match status" value="1"/>
</dbReference>
<feature type="transmembrane region" description="Helical" evidence="5">
    <location>
        <begin position="348"/>
        <end position="381"/>
    </location>
</feature>
<feature type="transmembrane region" description="Helical" evidence="5">
    <location>
        <begin position="94"/>
        <end position="113"/>
    </location>
</feature>
<evidence type="ECO:0000256" key="5">
    <source>
        <dbReference type="SAM" id="Phobius"/>
    </source>
</evidence>
<dbReference type="GO" id="GO:0016020">
    <property type="term" value="C:membrane"/>
    <property type="evidence" value="ECO:0007669"/>
    <property type="project" value="UniProtKB-SubCell"/>
</dbReference>
<dbReference type="Pfam" id="PF00083">
    <property type="entry name" value="Sugar_tr"/>
    <property type="match status" value="1"/>
</dbReference>
<feature type="transmembrane region" description="Helical" evidence="5">
    <location>
        <begin position="12"/>
        <end position="31"/>
    </location>
</feature>
<name>A0A914DUY0_9BILA</name>
<feature type="transmembrane region" description="Helical" evidence="5">
    <location>
        <begin position="275"/>
        <end position="296"/>
    </location>
</feature>
<dbReference type="PANTHER" id="PTHR24064">
    <property type="entry name" value="SOLUTE CARRIER FAMILY 22 MEMBER"/>
    <property type="match status" value="1"/>
</dbReference>
<feature type="transmembrane region" description="Helical" evidence="5">
    <location>
        <begin position="147"/>
        <end position="169"/>
    </location>
</feature>
<dbReference type="InterPro" id="IPR005829">
    <property type="entry name" value="Sugar_transporter_CS"/>
</dbReference>
<dbReference type="InterPro" id="IPR020846">
    <property type="entry name" value="MFS_dom"/>
</dbReference>
<evidence type="ECO:0000256" key="4">
    <source>
        <dbReference type="ARBA" id="ARBA00023136"/>
    </source>
</evidence>
<dbReference type="WBParaSite" id="ACRNAN_scaffold3901.g31476.t1">
    <property type="protein sequence ID" value="ACRNAN_scaffold3901.g31476.t1"/>
    <property type="gene ID" value="ACRNAN_scaffold3901.g31476"/>
</dbReference>
<dbReference type="GO" id="GO:0022857">
    <property type="term" value="F:transmembrane transporter activity"/>
    <property type="evidence" value="ECO:0007669"/>
    <property type="project" value="InterPro"/>
</dbReference>
<keyword evidence="2 5" id="KW-0812">Transmembrane</keyword>
<feature type="transmembrane region" description="Helical" evidence="5">
    <location>
        <begin position="308"/>
        <end position="328"/>
    </location>
</feature>
<evidence type="ECO:0000256" key="2">
    <source>
        <dbReference type="ARBA" id="ARBA00022692"/>
    </source>
</evidence>
<dbReference type="SUPFAM" id="SSF103473">
    <property type="entry name" value="MFS general substrate transporter"/>
    <property type="match status" value="1"/>
</dbReference>
<organism evidence="7 8">
    <name type="scientific">Acrobeloides nanus</name>
    <dbReference type="NCBI Taxonomy" id="290746"/>
    <lineage>
        <taxon>Eukaryota</taxon>
        <taxon>Metazoa</taxon>
        <taxon>Ecdysozoa</taxon>
        <taxon>Nematoda</taxon>
        <taxon>Chromadorea</taxon>
        <taxon>Rhabditida</taxon>
        <taxon>Tylenchina</taxon>
        <taxon>Cephalobomorpha</taxon>
        <taxon>Cephaloboidea</taxon>
        <taxon>Cephalobidae</taxon>
        <taxon>Acrobeloides</taxon>
    </lineage>
</organism>